<dbReference type="AlphaFoldDB" id="A0A016W8E2"/>
<protein>
    <recommendedName>
        <fullName evidence="11">CAF1B/HIR1 beta-propeller domain-containing protein</fullName>
    </recommendedName>
</protein>
<keyword evidence="13" id="KW-1185">Reference proteome</keyword>
<evidence type="ECO:0000313" key="13">
    <source>
        <dbReference type="Proteomes" id="UP000024635"/>
    </source>
</evidence>
<dbReference type="PROSITE" id="PS50294">
    <property type="entry name" value="WD_REPEATS_REGION"/>
    <property type="match status" value="2"/>
</dbReference>
<feature type="repeat" description="WD" evidence="9">
    <location>
        <begin position="155"/>
        <end position="196"/>
    </location>
</feature>
<name>A0A016W8E2_9BILA</name>
<dbReference type="PANTHER" id="PTHR15271">
    <property type="entry name" value="CHROMATIN ASSEMBLY FACTOR 1 SUBUNIT B"/>
    <property type="match status" value="1"/>
</dbReference>
<evidence type="ECO:0000256" key="3">
    <source>
        <dbReference type="ARBA" id="ARBA00022574"/>
    </source>
</evidence>
<evidence type="ECO:0000256" key="2">
    <source>
        <dbReference type="ARBA" id="ARBA00007306"/>
    </source>
</evidence>
<keyword evidence="7" id="KW-0234">DNA repair</keyword>
<accession>A0A016W8E2</accession>
<dbReference type="PANTHER" id="PTHR15271:SF4">
    <property type="entry name" value="CHROMATIN ASSEMBLY FACTOR 1 SUBUNIT B"/>
    <property type="match status" value="1"/>
</dbReference>
<dbReference type="PROSITE" id="PS50082">
    <property type="entry name" value="WD_REPEATS_2"/>
    <property type="match status" value="2"/>
</dbReference>
<dbReference type="EMBL" id="JARK01000561">
    <property type="protein sequence ID" value="EYC35895.1"/>
    <property type="molecule type" value="Genomic_DNA"/>
</dbReference>
<evidence type="ECO:0000256" key="6">
    <source>
        <dbReference type="ARBA" id="ARBA00022853"/>
    </source>
</evidence>
<dbReference type="InterPro" id="IPR015943">
    <property type="entry name" value="WD40/YVTN_repeat-like_dom_sf"/>
</dbReference>
<dbReference type="GO" id="GO:0006281">
    <property type="term" value="P:DNA repair"/>
    <property type="evidence" value="ECO:0007669"/>
    <property type="project" value="UniProtKB-KW"/>
</dbReference>
<dbReference type="OrthoDB" id="71227at2759"/>
<evidence type="ECO:0000256" key="9">
    <source>
        <dbReference type="PROSITE-ProRule" id="PRU00221"/>
    </source>
</evidence>
<dbReference type="GO" id="GO:0006335">
    <property type="term" value="P:DNA replication-dependent chromatin assembly"/>
    <property type="evidence" value="ECO:0007669"/>
    <property type="project" value="InterPro"/>
</dbReference>
<organism evidence="12 13">
    <name type="scientific">Ancylostoma ceylanicum</name>
    <dbReference type="NCBI Taxonomy" id="53326"/>
    <lineage>
        <taxon>Eukaryota</taxon>
        <taxon>Metazoa</taxon>
        <taxon>Ecdysozoa</taxon>
        <taxon>Nematoda</taxon>
        <taxon>Chromadorea</taxon>
        <taxon>Rhabditida</taxon>
        <taxon>Rhabditina</taxon>
        <taxon>Rhabditomorpha</taxon>
        <taxon>Strongyloidea</taxon>
        <taxon>Ancylostomatidae</taxon>
        <taxon>Ancylostomatinae</taxon>
        <taxon>Ancylostoma</taxon>
    </lineage>
</organism>
<comment type="similarity">
    <text evidence="2">Belongs to the WD repeat HIR1 family.</text>
</comment>
<dbReference type="Gene3D" id="2.130.10.10">
    <property type="entry name" value="YVTN repeat-like/Quinoprotein amine dehydrogenase"/>
    <property type="match status" value="2"/>
</dbReference>
<dbReference type="InterPro" id="IPR001680">
    <property type="entry name" value="WD40_rpt"/>
</dbReference>
<sequence length="532" mass="59695">MGGGRYFMKFDRISTNAWTESDEGWVAMEHYMPEIFWHDRKALLSVDFHPVVDSGAYRIVTSSVQKEVRIWRFEYEQCLKVPSKFQLAVTFLANLSGHNVAINQVKFSQNPEVNLLASGDSDGRIAIWQLSDAPSTAPPVDDLPPNKENWIRLRVLNHDSEVTNIAWSPDGKLIASVSNDESLFVHDVTSGKRCVSVRSLRHFPSGVAWDPKGKYIVTMSTDRKMDLIDAVKGTRLRAFGVCALPAVAVGDITLEHKVYKLFHDDQLMSFQRGVAFSPCGQLIIAPCANLEVGTHDLYGTLVFRRSELENDKPLAFLPCPKATFLIRCCPLIMTLEKEETNYSGLPYRILWLALTKDSVYLYDSQHPNPIGLVENIQYNSLTDAAWSSDGKNIVISSLEGYCTFLKLTVDQWGCKIENERMEECPPSPQLIQTKKRKPREKKIKENKDEETNESLAPPSQKTTPLRPAAQQVTTPRSGSLFRYLQSKGEESPRSAQPASPTTPSRSKAENAPSQPSQPPITKKRIALITLPD</sequence>
<evidence type="ECO:0000256" key="1">
    <source>
        <dbReference type="ARBA" id="ARBA00004123"/>
    </source>
</evidence>
<comment type="subcellular location">
    <subcellularLocation>
        <location evidence="1">Nucleus</location>
    </subcellularLocation>
</comment>
<evidence type="ECO:0000256" key="5">
    <source>
        <dbReference type="ARBA" id="ARBA00022763"/>
    </source>
</evidence>
<feature type="compositionally biased region" description="Polar residues" evidence="10">
    <location>
        <begin position="453"/>
        <end position="463"/>
    </location>
</feature>
<keyword evidence="3 9" id="KW-0853">WD repeat</keyword>
<dbReference type="SMART" id="SM00320">
    <property type="entry name" value="WD40"/>
    <property type="match status" value="5"/>
</dbReference>
<evidence type="ECO:0000256" key="7">
    <source>
        <dbReference type="ARBA" id="ARBA00023204"/>
    </source>
</evidence>
<dbReference type="GO" id="GO:0033186">
    <property type="term" value="C:CAF-1 complex"/>
    <property type="evidence" value="ECO:0007669"/>
    <property type="project" value="TreeGrafter"/>
</dbReference>
<dbReference type="GO" id="GO:0006334">
    <property type="term" value="P:nucleosome assembly"/>
    <property type="evidence" value="ECO:0007669"/>
    <property type="project" value="TreeGrafter"/>
</dbReference>
<keyword evidence="5" id="KW-0227">DNA damage</keyword>
<dbReference type="Proteomes" id="UP000024635">
    <property type="component" value="Unassembled WGS sequence"/>
</dbReference>
<feature type="domain" description="CAF1B/HIR1 beta-propeller" evidence="11">
    <location>
        <begin position="28"/>
        <end position="408"/>
    </location>
</feature>
<feature type="repeat" description="WD" evidence="9">
    <location>
        <begin position="95"/>
        <end position="138"/>
    </location>
</feature>
<keyword evidence="8" id="KW-0539">Nucleus</keyword>
<dbReference type="Pfam" id="PF24105">
    <property type="entry name" value="Beta-prop_CAF1B_HIR1"/>
    <property type="match status" value="1"/>
</dbReference>
<feature type="compositionally biased region" description="Polar residues" evidence="10">
    <location>
        <begin position="493"/>
        <end position="505"/>
    </location>
</feature>
<evidence type="ECO:0000259" key="11">
    <source>
        <dbReference type="Pfam" id="PF24105"/>
    </source>
</evidence>
<keyword evidence="6" id="KW-0156">Chromatin regulator</keyword>
<dbReference type="InterPro" id="IPR045145">
    <property type="entry name" value="PTHR15271"/>
</dbReference>
<dbReference type="GO" id="GO:0005634">
    <property type="term" value="C:nucleus"/>
    <property type="evidence" value="ECO:0007669"/>
    <property type="project" value="UniProtKB-SubCell"/>
</dbReference>
<reference evidence="13" key="1">
    <citation type="journal article" date="2015" name="Nat. Genet.">
        <title>The genome and transcriptome of the zoonotic hookworm Ancylostoma ceylanicum identify infection-specific gene families.</title>
        <authorList>
            <person name="Schwarz E.M."/>
            <person name="Hu Y."/>
            <person name="Antoshechkin I."/>
            <person name="Miller M.M."/>
            <person name="Sternberg P.W."/>
            <person name="Aroian R.V."/>
        </authorList>
    </citation>
    <scope>NUCLEOTIDE SEQUENCE</scope>
    <source>
        <strain evidence="13">HY135</strain>
    </source>
</reference>
<dbReference type="STRING" id="53326.A0A016W8E2"/>
<feature type="region of interest" description="Disordered" evidence="10">
    <location>
        <begin position="423"/>
        <end position="532"/>
    </location>
</feature>
<proteinExistence type="inferred from homology"/>
<dbReference type="InterPro" id="IPR055410">
    <property type="entry name" value="Beta-prop_CAF1B_HIR1"/>
</dbReference>
<evidence type="ECO:0000256" key="8">
    <source>
        <dbReference type="ARBA" id="ARBA00023242"/>
    </source>
</evidence>
<keyword evidence="4" id="KW-0677">Repeat</keyword>
<evidence type="ECO:0000313" key="12">
    <source>
        <dbReference type="EMBL" id="EYC35895.1"/>
    </source>
</evidence>
<gene>
    <name evidence="12" type="primary">Acey_s0961.g3222</name>
    <name evidence="12" type="synonym">Acey-Y71G12B.1</name>
    <name evidence="12" type="ORF">Y032_0961g3222</name>
</gene>
<dbReference type="InterPro" id="IPR036322">
    <property type="entry name" value="WD40_repeat_dom_sf"/>
</dbReference>
<comment type="caution">
    <text evidence="12">The sequence shown here is derived from an EMBL/GenBank/DDBJ whole genome shotgun (WGS) entry which is preliminary data.</text>
</comment>
<evidence type="ECO:0000256" key="4">
    <source>
        <dbReference type="ARBA" id="ARBA00022737"/>
    </source>
</evidence>
<evidence type="ECO:0000256" key="10">
    <source>
        <dbReference type="SAM" id="MobiDB-lite"/>
    </source>
</evidence>
<dbReference type="SUPFAM" id="SSF50978">
    <property type="entry name" value="WD40 repeat-like"/>
    <property type="match status" value="1"/>
</dbReference>